<evidence type="ECO:0000313" key="3">
    <source>
        <dbReference type="EMBL" id="AVD71216.1"/>
    </source>
</evidence>
<protein>
    <submittedName>
        <fullName evidence="3">Nickel ABC transporter, nickel/metallophore periplasmic binding protein</fullName>
    </submittedName>
</protein>
<gene>
    <name evidence="3" type="ORF">CAY53_06785</name>
</gene>
<dbReference type="GO" id="GO:0030288">
    <property type="term" value="C:outer membrane-bounded periplasmic space"/>
    <property type="evidence" value="ECO:0007669"/>
    <property type="project" value="TreeGrafter"/>
</dbReference>
<keyword evidence="4" id="KW-1185">Reference proteome</keyword>
<proteinExistence type="predicted"/>
<feature type="signal peptide" evidence="1">
    <location>
        <begin position="1"/>
        <end position="24"/>
    </location>
</feature>
<dbReference type="InterPro" id="IPR000914">
    <property type="entry name" value="SBP_5_dom"/>
</dbReference>
<sequence length="521" mass="59596">MKRQLTGLLAGASMLLLSTGILQAAVKDELVYASTKDIRNINPHLYLGEMAAQGMVFEPLVMNTKEGVKPWLAESWEVSPDGRIYTFHLRRDVTFTDGTPFNAEAVRLNMEAIMANRIRHAWMDMMNEIDKVEAVDEYSFRLSLKKPYYPTLVELGLLRPFRFISPKCFVDGQTKDGVSCLAGTGPWVLAEHKDNQYAVFTANTRYWGEKPRIQSVRWKVMPDHQSMLLGLQKGEIDLIFGADGDMLNLDSFEGLRRQGKYVTEISQPIASRAILLNAHQPFTRERDARLALQHAVDKKSIVEGVLNGSEELADTLLAPSVQYCNVALEKRAYDPKKAAALLDRAGWKTGKDAWRYKDGNKAELRLYYNSNNAQERTISEYIQGDLKKIGVDLKIIGEEKQAFLDRQKTGDFELQYSLSWGTPYDPQSYLSSWRIPAHGDYQAQVGMERKEWLDREITSLMTEADENRRQSMYREILTYVHDEAVYLPLSYSRTKAVHTKELQGVEFGLSQYEIPFEKMHF</sequence>
<feature type="domain" description="Solute-binding protein family 5" evidence="2">
    <location>
        <begin position="68"/>
        <end position="437"/>
    </location>
</feature>
<keyword evidence="1" id="KW-0732">Signal</keyword>
<dbReference type="PIRSF" id="PIRSF002741">
    <property type="entry name" value="MppA"/>
    <property type="match status" value="1"/>
</dbReference>
<dbReference type="Gene3D" id="3.40.190.10">
    <property type="entry name" value="Periplasmic binding protein-like II"/>
    <property type="match status" value="1"/>
</dbReference>
<dbReference type="PANTHER" id="PTHR30290">
    <property type="entry name" value="PERIPLASMIC BINDING COMPONENT OF ABC TRANSPORTER"/>
    <property type="match status" value="1"/>
</dbReference>
<reference evidence="3 4" key="1">
    <citation type="journal article" date="2018" name="MBio">
        <title>Insights into the evolution of host association through the isolation and characterization of a novel human periodontal pathobiont, Desulfobulbus oralis.</title>
        <authorList>
            <person name="Cross K.L."/>
            <person name="Chirania P."/>
            <person name="Xiong W."/>
            <person name="Beall C.J."/>
            <person name="Elkins J.G."/>
            <person name="Giannone R.J."/>
            <person name="Griffen A.L."/>
            <person name="Guss A.M."/>
            <person name="Hettich R.L."/>
            <person name="Joshi S.S."/>
            <person name="Mokrzan E.M."/>
            <person name="Martin R.K."/>
            <person name="Zhulin I.B."/>
            <person name="Leys E.J."/>
            <person name="Podar M."/>
        </authorList>
    </citation>
    <scope>NUCLEOTIDE SEQUENCE [LARGE SCALE GENOMIC DNA]</scope>
    <source>
        <strain evidence="3 4">ORNL</strain>
    </source>
</reference>
<dbReference type="GO" id="GO:0015675">
    <property type="term" value="P:nickel cation transport"/>
    <property type="evidence" value="ECO:0007669"/>
    <property type="project" value="InterPro"/>
</dbReference>
<dbReference type="GO" id="GO:0016151">
    <property type="term" value="F:nickel cation binding"/>
    <property type="evidence" value="ECO:0007669"/>
    <property type="project" value="InterPro"/>
</dbReference>
<dbReference type="Pfam" id="PF00496">
    <property type="entry name" value="SBP_bac_5"/>
    <property type="match status" value="1"/>
</dbReference>
<dbReference type="SUPFAM" id="SSF53850">
    <property type="entry name" value="Periplasmic binding protein-like II"/>
    <property type="match status" value="1"/>
</dbReference>
<dbReference type="OrthoDB" id="9772924at2"/>
<evidence type="ECO:0000256" key="1">
    <source>
        <dbReference type="SAM" id="SignalP"/>
    </source>
</evidence>
<evidence type="ECO:0000313" key="4">
    <source>
        <dbReference type="Proteomes" id="UP000239867"/>
    </source>
</evidence>
<dbReference type="InterPro" id="IPR011980">
    <property type="entry name" value="CntA-like"/>
</dbReference>
<dbReference type="AlphaFoldDB" id="A0A2L1GNK2"/>
<dbReference type="GO" id="GO:0043190">
    <property type="term" value="C:ATP-binding cassette (ABC) transporter complex"/>
    <property type="evidence" value="ECO:0007669"/>
    <property type="project" value="InterPro"/>
</dbReference>
<dbReference type="GO" id="GO:0015833">
    <property type="term" value="P:peptide transport"/>
    <property type="evidence" value="ECO:0007669"/>
    <property type="project" value="TreeGrafter"/>
</dbReference>
<name>A0A2L1GNK2_9BACT</name>
<dbReference type="PANTHER" id="PTHR30290:SF37">
    <property type="entry name" value="NICKEL-BINDING PERIPLASMIC PROTEIN"/>
    <property type="match status" value="1"/>
</dbReference>
<feature type="chain" id="PRO_5014649418" evidence="1">
    <location>
        <begin position="25"/>
        <end position="521"/>
    </location>
</feature>
<dbReference type="CDD" id="cd08489">
    <property type="entry name" value="PBP2_NikA"/>
    <property type="match status" value="1"/>
</dbReference>
<dbReference type="InterPro" id="IPR039424">
    <property type="entry name" value="SBP_5"/>
</dbReference>
<dbReference type="KEGG" id="deo:CAY53_06785"/>
<dbReference type="Proteomes" id="UP000239867">
    <property type="component" value="Chromosome"/>
</dbReference>
<organism evidence="3 4">
    <name type="scientific">Desulfobulbus oralis</name>
    <dbReference type="NCBI Taxonomy" id="1986146"/>
    <lineage>
        <taxon>Bacteria</taxon>
        <taxon>Pseudomonadati</taxon>
        <taxon>Thermodesulfobacteriota</taxon>
        <taxon>Desulfobulbia</taxon>
        <taxon>Desulfobulbales</taxon>
        <taxon>Desulfobulbaceae</taxon>
        <taxon>Desulfobulbus</taxon>
    </lineage>
</organism>
<dbReference type="GO" id="GO:0020037">
    <property type="term" value="F:heme binding"/>
    <property type="evidence" value="ECO:0007669"/>
    <property type="project" value="InterPro"/>
</dbReference>
<dbReference type="GO" id="GO:1904680">
    <property type="term" value="F:peptide transmembrane transporter activity"/>
    <property type="evidence" value="ECO:0007669"/>
    <property type="project" value="TreeGrafter"/>
</dbReference>
<dbReference type="RefSeq" id="WP_104936488.1">
    <property type="nucleotide sequence ID" value="NZ_CP021255.1"/>
</dbReference>
<dbReference type="InterPro" id="IPR030678">
    <property type="entry name" value="Peptide/Ni-bd"/>
</dbReference>
<dbReference type="NCBIfam" id="TIGR02294">
    <property type="entry name" value="nickel_nikA"/>
    <property type="match status" value="1"/>
</dbReference>
<evidence type="ECO:0000259" key="2">
    <source>
        <dbReference type="Pfam" id="PF00496"/>
    </source>
</evidence>
<dbReference type="EMBL" id="CP021255">
    <property type="protein sequence ID" value="AVD71216.1"/>
    <property type="molecule type" value="Genomic_DNA"/>
</dbReference>
<dbReference type="Gene3D" id="3.10.105.10">
    <property type="entry name" value="Dipeptide-binding Protein, Domain 3"/>
    <property type="match status" value="1"/>
</dbReference>
<accession>A0A2L1GNK2</accession>